<dbReference type="RefSeq" id="WP_344504553.1">
    <property type="nucleotide sequence ID" value="NZ_BAAAQD010000010.1"/>
</dbReference>
<protein>
    <recommendedName>
        <fullName evidence="2">AMIN-like domain-containing protein</fullName>
    </recommendedName>
</protein>
<gene>
    <name evidence="3" type="ORF">GCM10009827_050500</name>
</gene>
<comment type="caution">
    <text evidence="3">The sequence shown here is derived from an EMBL/GenBank/DDBJ whole genome shotgun (WGS) entry which is preliminary data.</text>
</comment>
<feature type="domain" description="AMIN-like" evidence="2">
    <location>
        <begin position="183"/>
        <end position="293"/>
    </location>
</feature>
<keyword evidence="1" id="KW-0732">Signal</keyword>
<name>A0ABP4LMB6_9ACTN</name>
<feature type="signal peptide" evidence="1">
    <location>
        <begin position="1"/>
        <end position="23"/>
    </location>
</feature>
<dbReference type="Proteomes" id="UP001501470">
    <property type="component" value="Unassembled WGS sequence"/>
</dbReference>
<keyword evidence="4" id="KW-1185">Reference proteome</keyword>
<reference evidence="4" key="1">
    <citation type="journal article" date="2019" name="Int. J. Syst. Evol. Microbiol.">
        <title>The Global Catalogue of Microorganisms (GCM) 10K type strain sequencing project: providing services to taxonomists for standard genome sequencing and annotation.</title>
        <authorList>
            <consortium name="The Broad Institute Genomics Platform"/>
            <consortium name="The Broad Institute Genome Sequencing Center for Infectious Disease"/>
            <person name="Wu L."/>
            <person name="Ma J."/>
        </authorList>
    </citation>
    <scope>NUCLEOTIDE SEQUENCE [LARGE SCALE GENOMIC DNA]</scope>
    <source>
        <strain evidence="4">JCM 15933</strain>
    </source>
</reference>
<feature type="chain" id="PRO_5046806197" description="AMIN-like domain-containing protein" evidence="1">
    <location>
        <begin position="24"/>
        <end position="294"/>
    </location>
</feature>
<evidence type="ECO:0000256" key="1">
    <source>
        <dbReference type="SAM" id="SignalP"/>
    </source>
</evidence>
<dbReference type="EMBL" id="BAAAQD010000010">
    <property type="protein sequence ID" value="GAA1527347.1"/>
    <property type="molecule type" value="Genomic_DNA"/>
</dbReference>
<evidence type="ECO:0000313" key="4">
    <source>
        <dbReference type="Proteomes" id="UP001501470"/>
    </source>
</evidence>
<dbReference type="InterPro" id="IPR056303">
    <property type="entry name" value="AMIN-like"/>
</dbReference>
<feature type="domain" description="AMIN-like" evidence="2">
    <location>
        <begin position="47"/>
        <end position="162"/>
    </location>
</feature>
<sequence>MLRFSFFALTVGVVLLLPSAAAAATDLPAPTVTGTAIGPASGAGPVTLIGVRTGRHAAYDRTVFDFTGGTPAYRVEYGRLEHQARDEAIQLSGPADLVIVFQGLAGVRDTATRNPRLPTLLQIKSGGFFEGYASFGLGLADRVGFRVLILHNPERIAVDVAHQPSQPFGTTTVARTGTAPDAVVAAVRSGRHPGYDRLVFDMTGPDLPTVSVSYASTGPTIRLTFTGNGSPTQSPHASYTGPADHTFDLPSLRALHFTIIGAGLMTADVTTAHRNGFRIMLLQHPTRVVLDVRT</sequence>
<proteinExistence type="predicted"/>
<evidence type="ECO:0000259" key="2">
    <source>
        <dbReference type="Pfam" id="PF24837"/>
    </source>
</evidence>
<organism evidence="3 4">
    <name type="scientific">Dactylosporangium maewongense</name>
    <dbReference type="NCBI Taxonomy" id="634393"/>
    <lineage>
        <taxon>Bacteria</taxon>
        <taxon>Bacillati</taxon>
        <taxon>Actinomycetota</taxon>
        <taxon>Actinomycetes</taxon>
        <taxon>Micromonosporales</taxon>
        <taxon>Micromonosporaceae</taxon>
        <taxon>Dactylosporangium</taxon>
    </lineage>
</organism>
<dbReference type="Pfam" id="PF24837">
    <property type="entry name" value="AMIN-like"/>
    <property type="match status" value="2"/>
</dbReference>
<evidence type="ECO:0000313" key="3">
    <source>
        <dbReference type="EMBL" id="GAA1527347.1"/>
    </source>
</evidence>
<accession>A0ABP4LMB6</accession>